<feature type="site" description="Interaction with DNA substrate" evidence="7">
    <location>
        <position position="244"/>
    </location>
</feature>
<keyword evidence="3" id="KW-0378">Hydrolase</keyword>
<feature type="binding site" evidence="6">
    <location>
        <position position="150"/>
    </location>
    <ligand>
        <name>Mg(2+)</name>
        <dbReference type="ChEBI" id="CHEBI:18420"/>
        <label>1</label>
    </ligand>
</feature>
<dbReference type="InterPro" id="IPR036691">
    <property type="entry name" value="Endo/exonu/phosph_ase_sf"/>
</dbReference>
<organism evidence="10 11">
    <name type="scientific">Peronospora farinosa</name>
    <dbReference type="NCBI Taxonomy" id="134698"/>
    <lineage>
        <taxon>Eukaryota</taxon>
        <taxon>Sar</taxon>
        <taxon>Stramenopiles</taxon>
        <taxon>Oomycota</taxon>
        <taxon>Peronosporomycetes</taxon>
        <taxon>Peronosporales</taxon>
        <taxon>Peronosporaceae</taxon>
        <taxon>Peronospora</taxon>
    </lineage>
</organism>
<dbReference type="GO" id="GO:0008311">
    <property type="term" value="F:double-stranded DNA 3'-5' DNA exonuclease activity"/>
    <property type="evidence" value="ECO:0007669"/>
    <property type="project" value="TreeGrafter"/>
</dbReference>
<accession>A0AAV0T2Y5</accession>
<evidence type="ECO:0000313" key="10">
    <source>
        <dbReference type="EMBL" id="CAI5712111.1"/>
    </source>
</evidence>
<keyword evidence="4 6" id="KW-0460">Magnesium</keyword>
<protein>
    <recommendedName>
        <fullName evidence="9">Endonuclease/exonuclease/phosphatase domain-containing protein</fullName>
    </recommendedName>
</protein>
<name>A0AAV0T2Y5_9STRA</name>
<evidence type="ECO:0000256" key="4">
    <source>
        <dbReference type="ARBA" id="ARBA00022842"/>
    </source>
</evidence>
<dbReference type="GO" id="GO:0005634">
    <property type="term" value="C:nucleus"/>
    <property type="evidence" value="ECO:0007669"/>
    <property type="project" value="TreeGrafter"/>
</dbReference>
<dbReference type="GO" id="GO:0008081">
    <property type="term" value="F:phosphoric diester hydrolase activity"/>
    <property type="evidence" value="ECO:0007669"/>
    <property type="project" value="TreeGrafter"/>
</dbReference>
<dbReference type="Proteomes" id="UP001159659">
    <property type="component" value="Unassembled WGS sequence"/>
</dbReference>
<evidence type="ECO:0000259" key="9">
    <source>
        <dbReference type="Pfam" id="PF03372"/>
    </source>
</evidence>
<feature type="compositionally biased region" description="Polar residues" evidence="8">
    <location>
        <begin position="312"/>
        <end position="330"/>
    </location>
</feature>
<feature type="binding site" evidence="6">
    <location>
        <position position="244"/>
    </location>
    <ligand>
        <name>Mg(2+)</name>
        <dbReference type="ChEBI" id="CHEBI:18420"/>
        <label>1</label>
    </ligand>
</feature>
<feature type="binding site" evidence="6">
    <location>
        <position position="152"/>
    </location>
    <ligand>
        <name>Mg(2+)</name>
        <dbReference type="ChEBI" id="CHEBI:18420"/>
        <label>1</label>
    </ligand>
</feature>
<evidence type="ECO:0000256" key="8">
    <source>
        <dbReference type="SAM" id="MobiDB-lite"/>
    </source>
</evidence>
<gene>
    <name evidence="10" type="ORF">PFR002_LOCUS2501</name>
</gene>
<evidence type="ECO:0000256" key="7">
    <source>
        <dbReference type="PIRSR" id="PIRSR604808-3"/>
    </source>
</evidence>
<evidence type="ECO:0000256" key="3">
    <source>
        <dbReference type="ARBA" id="ARBA00022801"/>
    </source>
</evidence>
<dbReference type="EMBL" id="CANTFK010000285">
    <property type="protein sequence ID" value="CAI5712111.1"/>
    <property type="molecule type" value="Genomic_DNA"/>
</dbReference>
<feature type="binding site" evidence="6">
    <location>
        <position position="38"/>
    </location>
    <ligand>
        <name>Mg(2+)</name>
        <dbReference type="ChEBI" id="CHEBI:18420"/>
        <label>1</label>
    </ligand>
</feature>
<dbReference type="InterPro" id="IPR005135">
    <property type="entry name" value="Endo/exonuclease/phosphatase"/>
</dbReference>
<dbReference type="InterPro" id="IPR004808">
    <property type="entry name" value="AP_endonuc_1"/>
</dbReference>
<dbReference type="Pfam" id="PF03372">
    <property type="entry name" value="Exo_endo_phos"/>
    <property type="match status" value="1"/>
</dbReference>
<feature type="active site" evidence="5">
    <location>
        <position position="120"/>
    </location>
</feature>
<dbReference type="GO" id="GO:0003906">
    <property type="term" value="F:DNA-(apurinic or apyrimidinic site) endonuclease activity"/>
    <property type="evidence" value="ECO:0007669"/>
    <property type="project" value="TreeGrafter"/>
</dbReference>
<proteinExistence type="inferred from homology"/>
<dbReference type="PANTHER" id="PTHR22748:SF6">
    <property type="entry name" value="DNA-(APURINIC OR APYRIMIDINIC SITE) ENDONUCLEASE"/>
    <property type="match status" value="1"/>
</dbReference>
<feature type="region of interest" description="Disordered" evidence="8">
    <location>
        <begin position="257"/>
        <end position="347"/>
    </location>
</feature>
<evidence type="ECO:0000256" key="2">
    <source>
        <dbReference type="ARBA" id="ARBA00022723"/>
    </source>
</evidence>
<feature type="compositionally biased region" description="Basic and acidic residues" evidence="8">
    <location>
        <begin position="338"/>
        <end position="347"/>
    </location>
</feature>
<sequence length="347" mass="39333">MYHSQNVRGFKRVDRHKWMSGWRVQSKRTNTIAWGLQETHIDSESAAQEAADSWSTNWGAQYSDCHTESSYWSVSADKTGGVAILLDPRKQQVCQRWHPELWSKRVIAVIVDSILLVNVYAPNDRQERERLFRLMREWPWPQLEVVLFGDFNCVQSPHLDRLGGLRSGRPESPELETLLQALGLEDAQTLAASAMEDEVPEPVDYYTFWNARSASRIDRFYVNTSWTAVVQQVQVQLPVFHSDHQQIILQVAVGGPRRNQRNKTQPVHYPIRTQTPARVHDELSGVNTSGGRTGSQHEDMGQSGSRLRLKYPSNNEKGNAEGTSIPTENPGSGPHAPADAKEFHTDN</sequence>
<feature type="site" description="Transition state stabilizer" evidence="7">
    <location>
        <position position="152"/>
    </location>
</feature>
<feature type="binding site" evidence="6">
    <location>
        <position position="6"/>
    </location>
    <ligand>
        <name>Mg(2+)</name>
        <dbReference type="ChEBI" id="CHEBI:18420"/>
        <label>1</label>
    </ligand>
</feature>
<feature type="active site" description="Proton donor/acceptor" evidence="5">
    <location>
        <position position="150"/>
    </location>
</feature>
<reference evidence="10" key="1">
    <citation type="submission" date="2022-12" db="EMBL/GenBank/DDBJ databases">
        <authorList>
            <person name="Webb A."/>
        </authorList>
    </citation>
    <scope>NUCLEOTIDE SEQUENCE</scope>
    <source>
        <strain evidence="10">Pf2</strain>
    </source>
</reference>
<comment type="cofactor">
    <cofactor evidence="6">
        <name>Mg(2+)</name>
        <dbReference type="ChEBI" id="CHEBI:18420"/>
    </cofactor>
    <cofactor evidence="6">
        <name>Mn(2+)</name>
        <dbReference type="ChEBI" id="CHEBI:29035"/>
    </cofactor>
    <text evidence="6">Probably binds two magnesium or manganese ions per subunit.</text>
</comment>
<dbReference type="PANTHER" id="PTHR22748">
    <property type="entry name" value="AP ENDONUCLEASE"/>
    <property type="match status" value="1"/>
</dbReference>
<comment type="caution">
    <text evidence="10">The sequence shown here is derived from an EMBL/GenBank/DDBJ whole genome shotgun (WGS) entry which is preliminary data.</text>
</comment>
<feature type="domain" description="Endonuclease/exonuclease/phosphatase" evidence="9">
    <location>
        <begin position="32"/>
        <end position="238"/>
    </location>
</feature>
<dbReference type="GO" id="GO:0046872">
    <property type="term" value="F:metal ion binding"/>
    <property type="evidence" value="ECO:0007669"/>
    <property type="project" value="UniProtKB-KW"/>
</dbReference>
<dbReference type="Gene3D" id="3.60.10.10">
    <property type="entry name" value="Endonuclease/exonuclease/phosphatase"/>
    <property type="match status" value="1"/>
</dbReference>
<dbReference type="AlphaFoldDB" id="A0AAV0T2Y5"/>
<evidence type="ECO:0000256" key="5">
    <source>
        <dbReference type="PIRSR" id="PIRSR604808-1"/>
    </source>
</evidence>
<feature type="site" description="Important for catalytic activity" evidence="7">
    <location>
        <position position="218"/>
    </location>
</feature>
<keyword evidence="6" id="KW-0464">Manganese</keyword>
<feature type="binding site" evidence="6">
    <location>
        <position position="243"/>
    </location>
    <ligand>
        <name>Mg(2+)</name>
        <dbReference type="ChEBI" id="CHEBI:18420"/>
        <label>1</label>
    </ligand>
</feature>
<evidence type="ECO:0000256" key="1">
    <source>
        <dbReference type="ARBA" id="ARBA00007092"/>
    </source>
</evidence>
<keyword evidence="2 6" id="KW-0479">Metal-binding</keyword>
<dbReference type="GO" id="GO:0006284">
    <property type="term" value="P:base-excision repair"/>
    <property type="evidence" value="ECO:0007669"/>
    <property type="project" value="TreeGrafter"/>
</dbReference>
<dbReference type="SUPFAM" id="SSF56219">
    <property type="entry name" value="DNase I-like"/>
    <property type="match status" value="1"/>
</dbReference>
<comment type="similarity">
    <text evidence="1">Belongs to the DNA repair enzymes AP/ExoA family.</text>
</comment>
<evidence type="ECO:0000256" key="6">
    <source>
        <dbReference type="PIRSR" id="PIRSR604808-2"/>
    </source>
</evidence>
<feature type="active site" description="Proton acceptor" evidence="5">
    <location>
        <position position="244"/>
    </location>
</feature>
<evidence type="ECO:0000313" key="11">
    <source>
        <dbReference type="Proteomes" id="UP001159659"/>
    </source>
</evidence>